<keyword evidence="1" id="KW-0732">Signal</keyword>
<protein>
    <submittedName>
        <fullName evidence="2">Serine protease inhibitor Cvsi-2</fullName>
    </submittedName>
</protein>
<dbReference type="AlphaFoldDB" id="A0A210QMV1"/>
<name>A0A210QMV1_MIZYE</name>
<evidence type="ECO:0000313" key="2">
    <source>
        <dbReference type="EMBL" id="OWF50057.1"/>
    </source>
</evidence>
<dbReference type="EMBL" id="NEDP02002776">
    <property type="protein sequence ID" value="OWF50057.1"/>
    <property type="molecule type" value="Genomic_DNA"/>
</dbReference>
<accession>A0A210QMV1</accession>
<gene>
    <name evidence="2" type="ORF">KP79_PYT23489</name>
</gene>
<dbReference type="Proteomes" id="UP000242188">
    <property type="component" value="Unassembled WGS sequence"/>
</dbReference>
<organism evidence="2 3">
    <name type="scientific">Mizuhopecten yessoensis</name>
    <name type="common">Japanese scallop</name>
    <name type="synonym">Patinopecten yessoensis</name>
    <dbReference type="NCBI Taxonomy" id="6573"/>
    <lineage>
        <taxon>Eukaryota</taxon>
        <taxon>Metazoa</taxon>
        <taxon>Spiralia</taxon>
        <taxon>Lophotrochozoa</taxon>
        <taxon>Mollusca</taxon>
        <taxon>Bivalvia</taxon>
        <taxon>Autobranchia</taxon>
        <taxon>Pteriomorphia</taxon>
        <taxon>Pectinida</taxon>
        <taxon>Pectinoidea</taxon>
        <taxon>Pectinidae</taxon>
        <taxon>Mizuhopecten</taxon>
    </lineage>
</organism>
<evidence type="ECO:0000256" key="1">
    <source>
        <dbReference type="SAM" id="SignalP"/>
    </source>
</evidence>
<dbReference type="OrthoDB" id="6098460at2759"/>
<feature type="signal peptide" evidence="1">
    <location>
        <begin position="1"/>
        <end position="19"/>
    </location>
</feature>
<sequence length="92" mass="9840">MRTFIALAILAVVAVCVNSEGCRSDSDCENGLTMCAPNHALTCHNRACYCEAQTTNTGSGCSDKSDCPSSANCHSGRGNYHCVDAKCRCFYF</sequence>
<reference evidence="2 3" key="1">
    <citation type="journal article" date="2017" name="Nat. Ecol. Evol.">
        <title>Scallop genome provides insights into evolution of bilaterian karyotype and development.</title>
        <authorList>
            <person name="Wang S."/>
            <person name="Zhang J."/>
            <person name="Jiao W."/>
            <person name="Li J."/>
            <person name="Xun X."/>
            <person name="Sun Y."/>
            <person name="Guo X."/>
            <person name="Huan P."/>
            <person name="Dong B."/>
            <person name="Zhang L."/>
            <person name="Hu X."/>
            <person name="Sun X."/>
            <person name="Wang J."/>
            <person name="Zhao C."/>
            <person name="Wang Y."/>
            <person name="Wang D."/>
            <person name="Huang X."/>
            <person name="Wang R."/>
            <person name="Lv J."/>
            <person name="Li Y."/>
            <person name="Zhang Z."/>
            <person name="Liu B."/>
            <person name="Lu W."/>
            <person name="Hui Y."/>
            <person name="Liang J."/>
            <person name="Zhou Z."/>
            <person name="Hou R."/>
            <person name="Li X."/>
            <person name="Liu Y."/>
            <person name="Li H."/>
            <person name="Ning X."/>
            <person name="Lin Y."/>
            <person name="Zhao L."/>
            <person name="Xing Q."/>
            <person name="Dou J."/>
            <person name="Li Y."/>
            <person name="Mao J."/>
            <person name="Guo H."/>
            <person name="Dou H."/>
            <person name="Li T."/>
            <person name="Mu C."/>
            <person name="Jiang W."/>
            <person name="Fu Q."/>
            <person name="Fu X."/>
            <person name="Miao Y."/>
            <person name="Liu J."/>
            <person name="Yu Q."/>
            <person name="Li R."/>
            <person name="Liao H."/>
            <person name="Li X."/>
            <person name="Kong Y."/>
            <person name="Jiang Z."/>
            <person name="Chourrout D."/>
            <person name="Li R."/>
            <person name="Bao Z."/>
        </authorList>
    </citation>
    <scope>NUCLEOTIDE SEQUENCE [LARGE SCALE GENOMIC DNA]</scope>
    <source>
        <strain evidence="2 3">PY_sf001</strain>
    </source>
</reference>
<proteinExistence type="predicted"/>
<feature type="chain" id="PRO_5013075185" evidence="1">
    <location>
        <begin position="20"/>
        <end position="92"/>
    </location>
</feature>
<comment type="caution">
    <text evidence="2">The sequence shown here is derived from an EMBL/GenBank/DDBJ whole genome shotgun (WGS) entry which is preliminary data.</text>
</comment>
<keyword evidence="3" id="KW-1185">Reference proteome</keyword>
<evidence type="ECO:0000313" key="3">
    <source>
        <dbReference type="Proteomes" id="UP000242188"/>
    </source>
</evidence>